<comment type="caution">
    <text evidence="1">The sequence shown here is derived from an EMBL/GenBank/DDBJ whole genome shotgun (WGS) entry which is preliminary data.</text>
</comment>
<protein>
    <submittedName>
        <fullName evidence="1">Uncharacterized protein</fullName>
    </submittedName>
</protein>
<accession>A0ABS4UWR5</accession>
<evidence type="ECO:0000313" key="1">
    <source>
        <dbReference type="EMBL" id="MBP2356090.1"/>
    </source>
</evidence>
<sequence length="151" mass="16043">MTVSVFAAGAGAPTVSASRPAIGPSTITPSRGGLLDPSVRWQSRVGEGYVDTPALAALRRRRAGWLGEAIATTIELVDPDTTVIFGYLGTDDDVRNCLSIIDARCAATLDGRQGRVLHRDSPASIWDAASAALVLDDFLCRPTRYDRSLLT</sequence>
<dbReference type="RefSeq" id="WP_245359757.1">
    <property type="nucleotide sequence ID" value="NZ_JAGINT010000002.1"/>
</dbReference>
<evidence type="ECO:0000313" key="2">
    <source>
        <dbReference type="Proteomes" id="UP000755585"/>
    </source>
</evidence>
<proteinExistence type="predicted"/>
<dbReference type="Proteomes" id="UP000755585">
    <property type="component" value="Unassembled WGS sequence"/>
</dbReference>
<organism evidence="1 2">
    <name type="scientific">Kribbella aluminosa</name>
    <dbReference type="NCBI Taxonomy" id="416017"/>
    <lineage>
        <taxon>Bacteria</taxon>
        <taxon>Bacillati</taxon>
        <taxon>Actinomycetota</taxon>
        <taxon>Actinomycetes</taxon>
        <taxon>Propionibacteriales</taxon>
        <taxon>Kribbellaceae</taxon>
        <taxon>Kribbella</taxon>
    </lineage>
</organism>
<name>A0ABS4UWR5_9ACTN</name>
<reference evidence="1 2" key="1">
    <citation type="submission" date="2021-03" db="EMBL/GenBank/DDBJ databases">
        <title>Sequencing the genomes of 1000 actinobacteria strains.</title>
        <authorList>
            <person name="Klenk H.-P."/>
        </authorList>
    </citation>
    <scope>NUCLEOTIDE SEQUENCE [LARGE SCALE GENOMIC DNA]</scope>
    <source>
        <strain evidence="1 2">DSM 18824</strain>
    </source>
</reference>
<dbReference type="EMBL" id="JAGINT010000002">
    <property type="protein sequence ID" value="MBP2356090.1"/>
    <property type="molecule type" value="Genomic_DNA"/>
</dbReference>
<gene>
    <name evidence="1" type="ORF">JOF29_007200</name>
</gene>
<keyword evidence="2" id="KW-1185">Reference proteome</keyword>